<evidence type="ECO:0000256" key="1">
    <source>
        <dbReference type="ARBA" id="ARBA00001849"/>
    </source>
</evidence>
<evidence type="ECO:0000256" key="2">
    <source>
        <dbReference type="ARBA" id="ARBA00022490"/>
    </source>
</evidence>
<evidence type="ECO:0000256" key="6">
    <source>
        <dbReference type="ARBA" id="ARBA00022884"/>
    </source>
</evidence>
<organism evidence="10">
    <name type="scientific">uncultured Alphaproteobacteria bacterium</name>
    <dbReference type="NCBI Taxonomy" id="91750"/>
    <lineage>
        <taxon>Bacteria</taxon>
        <taxon>Pseudomonadati</taxon>
        <taxon>Pseudomonadota</taxon>
        <taxon>Alphaproteobacteria</taxon>
        <taxon>environmental samples</taxon>
    </lineage>
</organism>
<evidence type="ECO:0000256" key="4">
    <source>
        <dbReference type="ARBA" id="ARBA00022801"/>
    </source>
</evidence>
<dbReference type="GO" id="GO:0005829">
    <property type="term" value="C:cytosol"/>
    <property type="evidence" value="ECO:0007669"/>
    <property type="project" value="TreeGrafter"/>
</dbReference>
<comment type="subcellular location">
    <subcellularLocation>
        <location evidence="7">Cytoplasm</location>
    </subcellularLocation>
</comment>
<dbReference type="Gene3D" id="2.40.50.140">
    <property type="entry name" value="Nucleic acid-binding proteins"/>
    <property type="match status" value="1"/>
</dbReference>
<keyword evidence="4 7" id="KW-0378">Hydrolase</keyword>
<dbReference type="PANTHER" id="PTHR23355:SF9">
    <property type="entry name" value="DIS3-LIKE EXONUCLEASE 2"/>
    <property type="match status" value="1"/>
</dbReference>
<dbReference type="InterPro" id="IPR022966">
    <property type="entry name" value="RNase_II/R_CS"/>
</dbReference>
<evidence type="ECO:0000256" key="7">
    <source>
        <dbReference type="HAMAP-Rule" id="MF_01895"/>
    </source>
</evidence>
<dbReference type="InterPro" id="IPR004476">
    <property type="entry name" value="RNase_II/RNase_R"/>
</dbReference>
<proteinExistence type="inferred from homology"/>
<protein>
    <recommendedName>
        <fullName evidence="7">Ribonuclease R</fullName>
        <shortName evidence="7">RNase R</shortName>
        <ecNumber evidence="7">3.1.13.1</ecNumber>
    </recommendedName>
</protein>
<feature type="domain" description="S1 motif" evidence="9">
    <location>
        <begin position="495"/>
        <end position="576"/>
    </location>
</feature>
<dbReference type="GO" id="GO:0006402">
    <property type="term" value="P:mRNA catabolic process"/>
    <property type="evidence" value="ECO:0007669"/>
    <property type="project" value="TreeGrafter"/>
</dbReference>
<keyword evidence="2 7" id="KW-0963">Cytoplasm</keyword>
<dbReference type="GO" id="GO:0003723">
    <property type="term" value="F:RNA binding"/>
    <property type="evidence" value="ECO:0007669"/>
    <property type="project" value="UniProtKB-UniRule"/>
</dbReference>
<feature type="compositionally biased region" description="Basic residues" evidence="8">
    <location>
        <begin position="591"/>
        <end position="607"/>
    </location>
</feature>
<comment type="catalytic activity">
    <reaction evidence="1 7">
        <text>Exonucleolytic cleavage in the 3'- to 5'-direction to yield nucleoside 5'-phosphates.</text>
        <dbReference type="EC" id="3.1.13.1"/>
    </reaction>
</comment>
<dbReference type="NCBIfam" id="TIGR00358">
    <property type="entry name" value="3_prime_RNase"/>
    <property type="match status" value="1"/>
</dbReference>
<evidence type="ECO:0000256" key="5">
    <source>
        <dbReference type="ARBA" id="ARBA00022839"/>
    </source>
</evidence>
<dbReference type="HAMAP" id="MF_01895">
    <property type="entry name" value="RNase_R"/>
    <property type="match status" value="1"/>
</dbReference>
<dbReference type="GO" id="GO:0008859">
    <property type="term" value="F:exoribonuclease II activity"/>
    <property type="evidence" value="ECO:0007669"/>
    <property type="project" value="UniProtKB-UniRule"/>
</dbReference>
<comment type="similarity">
    <text evidence="7">Belongs to the RNR ribonuclease family. RNase R subfamily.</text>
</comment>
<name>A0A6G8F2Y3_9PROT</name>
<dbReference type="InterPro" id="IPR012340">
    <property type="entry name" value="NA-bd_OB-fold"/>
</dbReference>
<evidence type="ECO:0000256" key="3">
    <source>
        <dbReference type="ARBA" id="ARBA00022722"/>
    </source>
</evidence>
<dbReference type="PROSITE" id="PS01175">
    <property type="entry name" value="RIBONUCLEASE_II"/>
    <property type="match status" value="1"/>
</dbReference>
<dbReference type="PANTHER" id="PTHR23355">
    <property type="entry name" value="RIBONUCLEASE"/>
    <property type="match status" value="1"/>
</dbReference>
<gene>
    <name evidence="7" type="primary">rnr</name>
    <name evidence="10" type="ORF">PlAlph_5770</name>
</gene>
<dbReference type="Pfam" id="PF00773">
    <property type="entry name" value="RNB"/>
    <property type="match status" value="1"/>
</dbReference>
<evidence type="ECO:0000259" key="9">
    <source>
        <dbReference type="PROSITE" id="PS50126"/>
    </source>
</evidence>
<dbReference type="InterPro" id="IPR011805">
    <property type="entry name" value="RNase_R"/>
</dbReference>
<keyword evidence="5 7" id="KW-0269">Exonuclease</keyword>
<sequence length="607" mass="67909">MPKIKFNTSAKRSAAPAADTNTVFGKAFRQDGQCWIMPCDKERRPYLLGNVKNVHNNDLVEIEPESGSKTPKAQLIKNYGTFSMGLLNEILVTHKYKIPHTFDEHIVKECSSFPDFNDIRRTDLTALPFVTIDGDDSRDFDDAVYAKRTADGFELIVAIADVSFYVRSGSRLDAEAYKRGNSVYLPQQVIPMLPEILSNDLCSLNPKVRRPVIACFIKIDNAGNVKASRFERAVIKSAARLTYKEVEAAIHGDFSATIKKVFTIAVQPLYEAYFALDKARTKRGALNIETDEIKIKFSKNGEIAGIEKQQNLTANKLIEEFMVAANVAAAEFLSKFKNPVMYRIHDKPREEKLADIKPLLASLKLKLPPYPSLQPCHFNKILEICRKKGIGNGIDSLILRLQCQAQYSTHNCGHFGLHLKHYAHFTSPIRRYADLMVHRAIADACNFETAEKELISLSAAEQTAEHLCATERTAAAAERDITARYLSLYLNPLTGTEFELKISGLSNAGIFVRLSEIGAEGLIPMRTLPRDYYQLLDADSCLRGIETKLKFKLGDTVTAKLIEAEPVSGGLIFAWLPNKQNHFSASGKTRYSSKNKKTAKRSKCSKK</sequence>
<comment type="function">
    <text evidence="7">3'-5' exoribonuclease that releases 5'-nucleoside monophosphates and is involved in maturation of structured RNAs.</text>
</comment>
<dbReference type="CDD" id="cd04471">
    <property type="entry name" value="S1_RNase_R"/>
    <property type="match status" value="1"/>
</dbReference>
<reference evidence="10" key="1">
    <citation type="journal article" date="2020" name="J. ISSAAS">
        <title>Lactobacilli and other gastrointestinal microbiota of Peromyscus leucopus, reservoir host for agents of Lyme disease and other zoonoses in North America.</title>
        <authorList>
            <person name="Milovic A."/>
            <person name="Bassam K."/>
            <person name="Shao H."/>
            <person name="Chatzistamou I."/>
            <person name="Tufts D.M."/>
            <person name="Diuk-Wasser M."/>
            <person name="Barbour A.G."/>
        </authorList>
    </citation>
    <scope>NUCLEOTIDE SEQUENCE</scope>
    <source>
        <strain evidence="10">LL90</strain>
    </source>
</reference>
<dbReference type="InterPro" id="IPR001900">
    <property type="entry name" value="RNase_II/R"/>
</dbReference>
<keyword evidence="3 7" id="KW-0540">Nuclease</keyword>
<feature type="region of interest" description="Disordered" evidence="8">
    <location>
        <begin position="586"/>
        <end position="607"/>
    </location>
</feature>
<dbReference type="SMART" id="SM00316">
    <property type="entry name" value="S1"/>
    <property type="match status" value="1"/>
</dbReference>
<dbReference type="InterPro" id="IPR050180">
    <property type="entry name" value="RNR_Ribonuclease"/>
</dbReference>
<accession>A0A6G8F2Y3</accession>
<evidence type="ECO:0000313" key="10">
    <source>
        <dbReference type="EMBL" id="QIM10685.1"/>
    </source>
</evidence>
<dbReference type="AlphaFoldDB" id="A0A6G8F2Y3"/>
<dbReference type="EC" id="3.1.13.1" evidence="7"/>
<dbReference type="SMART" id="SM00955">
    <property type="entry name" value="RNB"/>
    <property type="match status" value="1"/>
</dbReference>
<dbReference type="InterPro" id="IPR003029">
    <property type="entry name" value="S1_domain"/>
</dbReference>
<keyword evidence="6 7" id="KW-0694">RNA-binding</keyword>
<dbReference type="PROSITE" id="PS50126">
    <property type="entry name" value="S1"/>
    <property type="match status" value="1"/>
</dbReference>
<dbReference type="Pfam" id="PF00575">
    <property type="entry name" value="S1"/>
    <property type="match status" value="1"/>
</dbReference>
<evidence type="ECO:0000256" key="8">
    <source>
        <dbReference type="SAM" id="MobiDB-lite"/>
    </source>
</evidence>
<dbReference type="SUPFAM" id="SSF50249">
    <property type="entry name" value="Nucleic acid-binding proteins"/>
    <property type="match status" value="2"/>
</dbReference>
<dbReference type="EMBL" id="MN990732">
    <property type="protein sequence ID" value="QIM10685.1"/>
    <property type="molecule type" value="Genomic_DNA"/>
</dbReference>